<gene>
    <name evidence="2" type="ORF">OH76DRAFT_1417845</name>
</gene>
<keyword evidence="3" id="KW-1185">Reference proteome</keyword>
<dbReference type="EMBL" id="KZ857399">
    <property type="protein sequence ID" value="RDX50496.1"/>
    <property type="molecule type" value="Genomic_DNA"/>
</dbReference>
<feature type="region of interest" description="Disordered" evidence="1">
    <location>
        <begin position="75"/>
        <end position="107"/>
    </location>
</feature>
<name>A0A371DDB0_9APHY</name>
<dbReference type="AlphaFoldDB" id="A0A371DDB0"/>
<evidence type="ECO:0000313" key="2">
    <source>
        <dbReference type="EMBL" id="RDX50496.1"/>
    </source>
</evidence>
<dbReference type="Proteomes" id="UP000256964">
    <property type="component" value="Unassembled WGS sequence"/>
</dbReference>
<proteinExistence type="predicted"/>
<organism evidence="2 3">
    <name type="scientific">Lentinus brumalis</name>
    <dbReference type="NCBI Taxonomy" id="2498619"/>
    <lineage>
        <taxon>Eukaryota</taxon>
        <taxon>Fungi</taxon>
        <taxon>Dikarya</taxon>
        <taxon>Basidiomycota</taxon>
        <taxon>Agaricomycotina</taxon>
        <taxon>Agaricomycetes</taxon>
        <taxon>Polyporales</taxon>
        <taxon>Polyporaceae</taxon>
        <taxon>Lentinus</taxon>
    </lineage>
</organism>
<evidence type="ECO:0000256" key="1">
    <source>
        <dbReference type="SAM" id="MobiDB-lite"/>
    </source>
</evidence>
<evidence type="ECO:0000313" key="3">
    <source>
        <dbReference type="Proteomes" id="UP000256964"/>
    </source>
</evidence>
<accession>A0A371DDB0</accession>
<reference evidence="2 3" key="1">
    <citation type="journal article" date="2018" name="Biotechnol. Biofuels">
        <title>Integrative visual omics of the white-rot fungus Polyporus brumalis exposes the biotechnological potential of its oxidative enzymes for delignifying raw plant biomass.</title>
        <authorList>
            <person name="Miyauchi S."/>
            <person name="Rancon A."/>
            <person name="Drula E."/>
            <person name="Hage H."/>
            <person name="Chaduli D."/>
            <person name="Favel A."/>
            <person name="Grisel S."/>
            <person name="Henrissat B."/>
            <person name="Herpoel-Gimbert I."/>
            <person name="Ruiz-Duenas F.J."/>
            <person name="Chevret D."/>
            <person name="Hainaut M."/>
            <person name="Lin J."/>
            <person name="Wang M."/>
            <person name="Pangilinan J."/>
            <person name="Lipzen A."/>
            <person name="Lesage-Meessen L."/>
            <person name="Navarro D."/>
            <person name="Riley R."/>
            <person name="Grigoriev I.V."/>
            <person name="Zhou S."/>
            <person name="Raouche S."/>
            <person name="Rosso M.N."/>
        </authorList>
    </citation>
    <scope>NUCLEOTIDE SEQUENCE [LARGE SCALE GENOMIC DNA]</scope>
    <source>
        <strain evidence="2 3">BRFM 1820</strain>
    </source>
</reference>
<protein>
    <submittedName>
        <fullName evidence="2">Uncharacterized protein</fullName>
    </submittedName>
</protein>
<sequence>MSSTLRGCEDDEEGKLLLLGLAIGATYVLVRDHAVSAAAIEETYCSLAGGSCWRHATIQGRADCELHHERAGPARCEPPELTLKENMEDDDEGSGVRSGPCKEVDAM</sequence>